<reference evidence="2 4" key="1">
    <citation type="submission" date="2017-09" db="EMBL/GenBank/DDBJ databases">
        <title>Genomics of the genus Arcobacter.</title>
        <authorList>
            <person name="Perez-Cataluna A."/>
            <person name="Figueras M.J."/>
            <person name="Salas-Masso N."/>
        </authorList>
    </citation>
    <scope>NUCLEOTIDE SEQUENCE [LARGE SCALE GENOMIC DNA]</scope>
    <source>
        <strain evidence="2 4">CECT 7837</strain>
    </source>
</reference>
<evidence type="ECO:0000313" key="4">
    <source>
        <dbReference type="Proteomes" id="UP000290588"/>
    </source>
</evidence>
<dbReference type="KEGG" id="aell:AELL_0793"/>
<proteinExistence type="predicted"/>
<protein>
    <submittedName>
        <fullName evidence="2">Uncharacterized protein</fullName>
    </submittedName>
</protein>
<evidence type="ECO:0000313" key="2">
    <source>
        <dbReference type="EMBL" id="RXI31170.1"/>
    </source>
</evidence>
<dbReference type="EMBL" id="NXIG01000005">
    <property type="protein sequence ID" value="RXI31170.1"/>
    <property type="molecule type" value="Genomic_DNA"/>
</dbReference>
<dbReference type="AlphaFoldDB" id="A0A347U6J5"/>
<dbReference type="RefSeq" id="WP_118916700.1">
    <property type="nucleotide sequence ID" value="NZ_CP032097.1"/>
</dbReference>
<gene>
    <name evidence="1" type="ORF">AELL_0793</name>
    <name evidence="2" type="ORF">CP962_06835</name>
</gene>
<reference evidence="1 3" key="2">
    <citation type="submission" date="2018-08" db="EMBL/GenBank/DDBJ databases">
        <title>Complete genome of the Arcobacter ellisii type strain LMG 26155.</title>
        <authorList>
            <person name="Miller W.G."/>
            <person name="Yee E."/>
            <person name="Bono J.L."/>
        </authorList>
    </citation>
    <scope>NUCLEOTIDE SEQUENCE [LARGE SCALE GENOMIC DNA]</scope>
    <source>
        <strain evidence="1 3">LMG 26155</strain>
    </source>
</reference>
<organism evidence="2 4">
    <name type="scientific">Arcobacter ellisii</name>
    <dbReference type="NCBI Taxonomy" id="913109"/>
    <lineage>
        <taxon>Bacteria</taxon>
        <taxon>Pseudomonadati</taxon>
        <taxon>Campylobacterota</taxon>
        <taxon>Epsilonproteobacteria</taxon>
        <taxon>Campylobacterales</taxon>
        <taxon>Arcobacteraceae</taxon>
        <taxon>Arcobacter</taxon>
    </lineage>
</organism>
<evidence type="ECO:0000313" key="1">
    <source>
        <dbReference type="EMBL" id="AXX94473.1"/>
    </source>
</evidence>
<dbReference type="Proteomes" id="UP000262582">
    <property type="component" value="Chromosome"/>
</dbReference>
<evidence type="ECO:0000313" key="3">
    <source>
        <dbReference type="Proteomes" id="UP000262582"/>
    </source>
</evidence>
<sequence>MDLSTLNKIKTRYDASKVFAKGKKIFFYFSAANKEDNTYKYYLFNPVFSFNKNFELIQEKFKDIKGYWYLYTNNESYPIPITKQQKAVQLELF</sequence>
<dbReference type="Proteomes" id="UP000290588">
    <property type="component" value="Unassembled WGS sequence"/>
</dbReference>
<keyword evidence="3" id="KW-1185">Reference proteome</keyword>
<accession>A0A347U6J5</accession>
<dbReference type="EMBL" id="CP032097">
    <property type="protein sequence ID" value="AXX94473.1"/>
    <property type="molecule type" value="Genomic_DNA"/>
</dbReference>
<name>A0A347U6J5_9BACT</name>